<feature type="binding site" evidence="13">
    <location>
        <position position="183"/>
    </location>
    <ligand>
        <name>ATP</name>
        <dbReference type="ChEBI" id="CHEBI:30616"/>
    </ligand>
</feature>
<evidence type="ECO:0000256" key="2">
    <source>
        <dbReference type="ARBA" id="ARBA00009897"/>
    </source>
</evidence>
<dbReference type="InterPro" id="IPR004809">
    <property type="entry name" value="Gln_synth_I"/>
</dbReference>
<comment type="catalytic activity">
    <reaction evidence="11 17">
        <text>L-glutamate + NH4(+) + ATP = L-glutamine + ADP + phosphate + H(+)</text>
        <dbReference type="Rhea" id="RHEA:16169"/>
        <dbReference type="ChEBI" id="CHEBI:15378"/>
        <dbReference type="ChEBI" id="CHEBI:28938"/>
        <dbReference type="ChEBI" id="CHEBI:29985"/>
        <dbReference type="ChEBI" id="CHEBI:30616"/>
        <dbReference type="ChEBI" id="CHEBI:43474"/>
        <dbReference type="ChEBI" id="CHEBI:58359"/>
        <dbReference type="ChEBI" id="CHEBI:456216"/>
        <dbReference type="EC" id="6.3.1.2"/>
    </reaction>
</comment>
<dbReference type="NCBIfam" id="TIGR00653">
    <property type="entry name" value="GlnA"/>
    <property type="match status" value="1"/>
</dbReference>
<feature type="binding site" evidence="13">
    <location>
        <begin position="198"/>
        <end position="200"/>
    </location>
    <ligand>
        <name>ATP</name>
        <dbReference type="ChEBI" id="CHEBI:30616"/>
    </ligand>
</feature>
<dbReference type="Gene3D" id="3.10.20.70">
    <property type="entry name" value="Glutamine synthetase, N-terminal domain"/>
    <property type="match status" value="1"/>
</dbReference>
<keyword evidence="8 13" id="KW-0547">Nucleotide-binding</keyword>
<comment type="cofactor">
    <cofactor evidence="14">
        <name>Mg(2+)</name>
        <dbReference type="ChEBI" id="CHEBI:18420"/>
    </cofactor>
    <text evidence="14">Binds 2 Mg(2+) ions per subunit.</text>
</comment>
<feature type="domain" description="GS catalytic" evidence="19">
    <location>
        <begin position="108"/>
        <end position="443"/>
    </location>
</feature>
<evidence type="ECO:0000256" key="10">
    <source>
        <dbReference type="ARBA" id="ARBA00022842"/>
    </source>
</evidence>
<feature type="binding site" evidence="14">
    <location>
        <position position="244"/>
    </location>
    <ligand>
        <name>Mg(2+)</name>
        <dbReference type="ChEBI" id="CHEBI:18420"/>
        <label>1</label>
    </ligand>
</feature>
<keyword evidence="6 17" id="KW-0436">Ligase</keyword>
<dbReference type="FunFam" id="3.30.590.10:FF:000003">
    <property type="entry name" value="Glutamine synthetase 2"/>
    <property type="match status" value="1"/>
</dbReference>
<dbReference type="Pfam" id="PF00120">
    <property type="entry name" value="Gln-synt_C"/>
    <property type="match status" value="1"/>
</dbReference>
<proteinExistence type="inferred from homology"/>
<evidence type="ECO:0000256" key="14">
    <source>
        <dbReference type="PIRSR" id="PIRSR604809-3"/>
    </source>
</evidence>
<dbReference type="InterPro" id="IPR008146">
    <property type="entry name" value="Gln_synth_cat_dom"/>
</dbReference>
<dbReference type="SUPFAM" id="SSF55931">
    <property type="entry name" value="Glutamine synthetase/guanido kinase"/>
    <property type="match status" value="1"/>
</dbReference>
<dbReference type="SMART" id="SM01230">
    <property type="entry name" value="Gln-synt_C"/>
    <property type="match status" value="1"/>
</dbReference>
<comment type="similarity">
    <text evidence="2 15 16">Belongs to the glutamine synthetase family.</text>
</comment>
<feature type="binding site" evidence="12">
    <location>
        <position position="297"/>
    </location>
    <ligand>
        <name>L-glutamate</name>
        <dbReference type="ChEBI" id="CHEBI:29985"/>
    </ligand>
</feature>
<feature type="binding site" evidence="14">
    <location>
        <position position="133"/>
    </location>
    <ligand>
        <name>Mg(2+)</name>
        <dbReference type="ChEBI" id="CHEBI:18420"/>
        <label>1</label>
    </ligand>
</feature>
<feature type="binding site" evidence="14">
    <location>
        <position position="195"/>
    </location>
    <ligand>
        <name>Mg(2+)</name>
        <dbReference type="ChEBI" id="CHEBI:18420"/>
        <label>1</label>
    </ligand>
</feature>
<dbReference type="PROSITE" id="PS00181">
    <property type="entry name" value="GLNA_ATP"/>
    <property type="match status" value="1"/>
</dbReference>
<dbReference type="Proteomes" id="UP000657177">
    <property type="component" value="Unassembled WGS sequence"/>
</dbReference>
<evidence type="ECO:0000256" key="6">
    <source>
        <dbReference type="ARBA" id="ARBA00022598"/>
    </source>
</evidence>
<evidence type="ECO:0000256" key="5">
    <source>
        <dbReference type="ARBA" id="ARBA00022490"/>
    </source>
</evidence>
<evidence type="ECO:0000256" key="13">
    <source>
        <dbReference type="PIRSR" id="PIRSR604809-2"/>
    </source>
</evidence>
<dbReference type="GO" id="GO:0005737">
    <property type="term" value="C:cytoplasm"/>
    <property type="evidence" value="ECO:0007669"/>
    <property type="project" value="UniProtKB-SubCell"/>
</dbReference>
<dbReference type="PANTHER" id="PTHR43785:SF12">
    <property type="entry name" value="TYPE-1 GLUTAMINE SYNTHETASE 2"/>
    <property type="match status" value="1"/>
</dbReference>
<dbReference type="SUPFAM" id="SSF54368">
    <property type="entry name" value="Glutamine synthetase, N-terminal domain"/>
    <property type="match status" value="1"/>
</dbReference>
<feature type="binding site" evidence="12">
    <location>
        <position position="303"/>
    </location>
    <ligand>
        <name>L-glutamate</name>
        <dbReference type="ChEBI" id="CHEBI:29985"/>
    </ligand>
</feature>
<dbReference type="FunFam" id="3.10.20.70:FF:000005">
    <property type="entry name" value="Glutamine synthetase"/>
    <property type="match status" value="1"/>
</dbReference>
<feature type="binding site" evidence="12">
    <location>
        <begin position="239"/>
        <end position="240"/>
    </location>
    <ligand>
        <name>L-glutamate</name>
        <dbReference type="ChEBI" id="CHEBI:29985"/>
    </ligand>
</feature>
<evidence type="ECO:0000256" key="8">
    <source>
        <dbReference type="ARBA" id="ARBA00022741"/>
    </source>
</evidence>
<dbReference type="RefSeq" id="WP_181338567.1">
    <property type="nucleotide sequence ID" value="NZ_JAAKDE010000002.1"/>
</dbReference>
<evidence type="ECO:0000259" key="18">
    <source>
        <dbReference type="PROSITE" id="PS51986"/>
    </source>
</evidence>
<keyword evidence="5" id="KW-0963">Cytoplasm</keyword>
<feature type="binding site" evidence="14">
    <location>
        <position position="188"/>
    </location>
    <ligand>
        <name>Mg(2+)</name>
        <dbReference type="ChEBI" id="CHEBI:18420"/>
        <label>1</label>
    </ligand>
</feature>
<dbReference type="EC" id="6.3.1.2" evidence="3 17"/>
<evidence type="ECO:0000256" key="4">
    <source>
        <dbReference type="ARBA" id="ARBA00021364"/>
    </source>
</evidence>
<evidence type="ECO:0000313" key="20">
    <source>
        <dbReference type="EMBL" id="MBA2132119.1"/>
    </source>
</evidence>
<sequence length="443" mass="49910">MAGLTKKQILKMAEEQKVKFVRLQFTDILGIVKNVAITVDQLEDALDGKIMFDGSSIEGFVRIQESDMYLKPDYDTYTLFPWSPQGEAVARLICDVYDAEGRPFAGCPRGILRRALAEAEALGYELKVGPEPEFFLFETDEEGYPLVKVHDHAGYFDLAPADRGEEARREIVLALEAMGFKIETSHHEVAPSQHEIDFKYTNALTTADNIVTFRFVTKIIAQRFGLCATFMPKPVYGQNGSGMHLHQSLFRGETNLFYDPENELGLSELALHYIGGILAHAKALAAVTNPCVNSYKRLVPGYEAPVYLSWSAKNRSALIRIPAARGLGTRIELRNPDPTANPYLALAVILKAGLDGIKNKIDPGPQRFNNIFEMTAAERQAAGIESLPGSLREALDYLERDPLLRETLGEHVYTNYLRAKELEWDEYRTQVHDWEIKRYLQVY</sequence>
<dbReference type="GO" id="GO:0005524">
    <property type="term" value="F:ATP binding"/>
    <property type="evidence" value="ECO:0007669"/>
    <property type="project" value="UniProtKB-KW"/>
</dbReference>
<keyword evidence="9 13" id="KW-0067">ATP-binding</keyword>
<dbReference type="InterPro" id="IPR027303">
    <property type="entry name" value="Gln_synth_gly_rich_site"/>
</dbReference>
<keyword evidence="7 14" id="KW-0479">Metal-binding</keyword>
<dbReference type="InterPro" id="IPR027302">
    <property type="entry name" value="Gln_synth_N_conserv_site"/>
</dbReference>
<feature type="binding site" evidence="13">
    <location>
        <position position="315"/>
    </location>
    <ligand>
        <name>ATP</name>
        <dbReference type="ChEBI" id="CHEBI:30616"/>
    </ligand>
</feature>
<dbReference type="InterPro" id="IPR036651">
    <property type="entry name" value="Gln_synt_N_sf"/>
</dbReference>
<dbReference type="AlphaFoldDB" id="A0A8J6I0M3"/>
<dbReference type="PROSITE" id="PS51987">
    <property type="entry name" value="GS_CATALYTIC"/>
    <property type="match status" value="1"/>
</dbReference>
<dbReference type="GO" id="GO:0004356">
    <property type="term" value="F:glutamine synthetase activity"/>
    <property type="evidence" value="ECO:0007669"/>
    <property type="project" value="UniProtKB-EC"/>
</dbReference>
<accession>A0A8J6I0M3</accession>
<feature type="binding site" evidence="12">
    <location>
        <position position="334"/>
    </location>
    <ligand>
        <name>L-glutamate</name>
        <dbReference type="ChEBI" id="CHEBI:29985"/>
    </ligand>
</feature>
<feature type="binding site" evidence="14">
    <location>
        <position position="332"/>
    </location>
    <ligand>
        <name>Mg(2+)</name>
        <dbReference type="ChEBI" id="CHEBI:18420"/>
        <label>1</label>
    </ligand>
</feature>
<keyword evidence="21" id="KW-1185">Reference proteome</keyword>
<evidence type="ECO:0000313" key="21">
    <source>
        <dbReference type="Proteomes" id="UP000657177"/>
    </source>
</evidence>
<dbReference type="EMBL" id="JAAKDE010000002">
    <property type="protein sequence ID" value="MBA2132119.1"/>
    <property type="molecule type" value="Genomic_DNA"/>
</dbReference>
<comment type="subcellular location">
    <subcellularLocation>
        <location evidence="1">Cytoplasm</location>
    </subcellularLocation>
</comment>
<dbReference type="PANTHER" id="PTHR43785">
    <property type="entry name" value="GAMMA-GLUTAMYLPUTRESCINE SYNTHETASE"/>
    <property type="match status" value="1"/>
</dbReference>
<dbReference type="Pfam" id="PF03951">
    <property type="entry name" value="Gln-synt_N"/>
    <property type="match status" value="1"/>
</dbReference>
<comment type="caution">
    <text evidence="20">The sequence shown here is derived from an EMBL/GenBank/DDBJ whole genome shotgun (WGS) entry which is preliminary data.</text>
</comment>
<dbReference type="InterPro" id="IPR014746">
    <property type="entry name" value="Gln_synth/guanido_kin_cat_dom"/>
</dbReference>
<dbReference type="InterPro" id="IPR008147">
    <property type="entry name" value="Gln_synt_N"/>
</dbReference>
<dbReference type="PROSITE" id="PS51986">
    <property type="entry name" value="GS_BETA_GRASP"/>
    <property type="match status" value="1"/>
</dbReference>
<gene>
    <name evidence="20" type="primary">glnA</name>
    <name evidence="20" type="ORF">G5B42_00915</name>
</gene>
<dbReference type="Gene3D" id="3.30.590.10">
    <property type="entry name" value="Glutamine synthetase/guanido kinase, catalytic domain"/>
    <property type="match status" value="1"/>
</dbReference>
<evidence type="ECO:0000256" key="9">
    <source>
        <dbReference type="ARBA" id="ARBA00022840"/>
    </source>
</evidence>
<evidence type="ECO:0000259" key="19">
    <source>
        <dbReference type="PROSITE" id="PS51987"/>
    </source>
</evidence>
<name>A0A8J6I0M3_9FIRM</name>
<evidence type="ECO:0000256" key="7">
    <source>
        <dbReference type="ARBA" id="ARBA00022723"/>
    </source>
</evidence>
<feature type="binding site" evidence="12">
    <location>
        <position position="315"/>
    </location>
    <ligand>
        <name>L-glutamate</name>
        <dbReference type="ChEBI" id="CHEBI:29985"/>
    </ligand>
</feature>
<evidence type="ECO:0000256" key="17">
    <source>
        <dbReference type="RuleBase" id="RU004356"/>
    </source>
</evidence>
<evidence type="ECO:0000256" key="1">
    <source>
        <dbReference type="ARBA" id="ARBA00004496"/>
    </source>
</evidence>
<dbReference type="GO" id="GO:0046872">
    <property type="term" value="F:metal ion binding"/>
    <property type="evidence" value="ECO:0007669"/>
    <property type="project" value="UniProtKB-KW"/>
</dbReference>
<feature type="domain" description="GS beta-grasp" evidence="18">
    <location>
        <begin position="16"/>
        <end position="101"/>
    </location>
</feature>
<protein>
    <recommendedName>
        <fullName evidence="4 17">Glutamine synthetase</fullName>
        <ecNumber evidence="3 17">6.3.1.2</ecNumber>
    </recommendedName>
</protein>
<feature type="binding site" evidence="14">
    <location>
        <position position="131"/>
    </location>
    <ligand>
        <name>Mg(2+)</name>
        <dbReference type="ChEBI" id="CHEBI:18420"/>
        <label>1</label>
    </ligand>
</feature>
<evidence type="ECO:0000256" key="12">
    <source>
        <dbReference type="PIRSR" id="PIRSR604809-1"/>
    </source>
</evidence>
<evidence type="ECO:0000256" key="11">
    <source>
        <dbReference type="ARBA" id="ARBA00049436"/>
    </source>
</evidence>
<evidence type="ECO:0000256" key="16">
    <source>
        <dbReference type="RuleBase" id="RU000384"/>
    </source>
</evidence>
<organism evidence="20 21">
    <name type="scientific">Capillibacterium thermochitinicola</name>
    <dbReference type="NCBI Taxonomy" id="2699427"/>
    <lineage>
        <taxon>Bacteria</taxon>
        <taxon>Bacillati</taxon>
        <taxon>Bacillota</taxon>
        <taxon>Capillibacterium</taxon>
    </lineage>
</organism>
<reference evidence="20" key="1">
    <citation type="submission" date="2020-06" db="EMBL/GenBank/DDBJ databases">
        <title>Novel chitinolytic bacterium.</title>
        <authorList>
            <person name="Ungkulpasvich U."/>
            <person name="Kosugi A."/>
            <person name="Uke A."/>
        </authorList>
    </citation>
    <scope>NUCLEOTIDE SEQUENCE</scope>
    <source>
        <strain evidence="20">UUS1-1</strain>
    </source>
</reference>
<evidence type="ECO:0000256" key="15">
    <source>
        <dbReference type="PROSITE-ProRule" id="PRU01330"/>
    </source>
</evidence>
<keyword evidence="10 14" id="KW-0460">Magnesium</keyword>
<feature type="binding site" evidence="13">
    <location>
        <begin position="246"/>
        <end position="248"/>
    </location>
    <ligand>
        <name>ATP</name>
        <dbReference type="ChEBI" id="CHEBI:30616"/>
    </ligand>
</feature>
<evidence type="ECO:0000256" key="3">
    <source>
        <dbReference type="ARBA" id="ARBA00012937"/>
    </source>
</evidence>
<dbReference type="PROSITE" id="PS00180">
    <property type="entry name" value="GLNA_1"/>
    <property type="match status" value="1"/>
</dbReference>
<dbReference type="GO" id="GO:0006542">
    <property type="term" value="P:glutamine biosynthetic process"/>
    <property type="evidence" value="ECO:0007669"/>
    <property type="project" value="InterPro"/>
</dbReference>